<keyword evidence="2 6" id="KW-0812">Transmembrane</keyword>
<feature type="region of interest" description="Disordered" evidence="7">
    <location>
        <begin position="525"/>
        <end position="563"/>
    </location>
</feature>
<keyword evidence="6" id="KW-0813">Transport</keyword>
<sequence length="563" mass="64373">MTVTYNSDVNTAGFMTFVRLFFRWKGSLWKAVYKELILWLCFYAILSLTYKILLTESKKRIFEAVAVFFAKYTDFIPLTFMLGFFVSLVVQRWMNMGNNLGYIDYTAFHVCAYIRADDERAILLRRTILRYVLFFQAFCFRTMSEVILKRFPTLESFVAAGYISEEELKILLDIKENNSPMTQLWIPMNWAFQTVRIARDENRITDQGMQDVFNALTYFRRNLGTLLTFDWIPIPLLYTQVVCLTVRLYFIICLMGRQNLQNAPDKDYVDEFNLHIPIMTIFQFVFYMGWMKVAEALLNPLGDDDDDFELNFLLDRNFQVALGMASRTSGPSIQKDVFWDAGTATPMYSLQSVNSVVNPMIGSALLHAKQKGQLADNRSEVVMVPRDSNTLHDDDDRRSSMGSFHSGVFEAVKRKFSKMTGTIYTESEESGIRKRSLRRASSSLSSLPTATHDILRRDSKQDLEGLSKPHQELPSRPSSRTITDLPAVKEEEESSGSNKSLQMCAEPHEQPVYSVESCSILIPDTARSTNASDGGTMHDTVSMSTHCETSPPTKSAESKEHIH</sequence>
<dbReference type="InterPro" id="IPR000615">
    <property type="entry name" value="Bestrophin"/>
</dbReference>
<dbReference type="PANTHER" id="PTHR10736">
    <property type="entry name" value="BESTROPHIN"/>
    <property type="match status" value="1"/>
</dbReference>
<feature type="transmembrane region" description="Helical" evidence="6">
    <location>
        <begin position="75"/>
        <end position="94"/>
    </location>
</feature>
<dbReference type="PANTHER" id="PTHR10736:SF0">
    <property type="entry name" value="BESTROPHIN HOMOLOG"/>
    <property type="match status" value="1"/>
</dbReference>
<keyword evidence="6" id="KW-0406">Ion transport</keyword>
<comment type="subcellular location">
    <subcellularLocation>
        <location evidence="6">Cell membrane</location>
        <topology evidence="6">Multi-pass membrane protein</topology>
    </subcellularLocation>
    <subcellularLocation>
        <location evidence="1">Membrane</location>
    </subcellularLocation>
</comment>
<dbReference type="Proteomes" id="UP000095287">
    <property type="component" value="Unplaced"/>
</dbReference>
<keyword evidence="8" id="KW-1185">Reference proteome</keyword>
<feature type="transmembrane region" description="Helical" evidence="6">
    <location>
        <begin position="36"/>
        <end position="54"/>
    </location>
</feature>
<evidence type="ECO:0000256" key="6">
    <source>
        <dbReference type="RuleBase" id="RU363126"/>
    </source>
</evidence>
<dbReference type="GO" id="GO:0005886">
    <property type="term" value="C:plasma membrane"/>
    <property type="evidence" value="ECO:0007669"/>
    <property type="project" value="UniProtKB-SubCell"/>
</dbReference>
<keyword evidence="6" id="KW-0868">Chloride</keyword>
<feature type="transmembrane region" description="Helical" evidence="6">
    <location>
        <begin position="272"/>
        <end position="290"/>
    </location>
</feature>
<comment type="function">
    <text evidence="6">Forms chloride channels.</text>
</comment>
<dbReference type="InterPro" id="IPR021134">
    <property type="entry name" value="Bestrophin-like"/>
</dbReference>
<proteinExistence type="inferred from homology"/>
<accession>A0A1I7YWJ9</accession>
<keyword evidence="6" id="KW-0407">Ion channel</keyword>
<dbReference type="WBParaSite" id="L893_g20422.t1">
    <property type="protein sequence ID" value="L893_g20422.t1"/>
    <property type="gene ID" value="L893_g20422"/>
</dbReference>
<feature type="compositionally biased region" description="Basic and acidic residues" evidence="7">
    <location>
        <begin position="453"/>
        <end position="473"/>
    </location>
</feature>
<comment type="similarity">
    <text evidence="5 6">Belongs to the anion channel-forming bestrophin (TC 1.A.46) family. Calcium-sensitive chloride channel subfamily.</text>
</comment>
<keyword evidence="6" id="KW-1003">Cell membrane</keyword>
<evidence type="ECO:0000256" key="5">
    <source>
        <dbReference type="ARBA" id="ARBA00034769"/>
    </source>
</evidence>
<keyword evidence="4 6" id="KW-0472">Membrane</keyword>
<dbReference type="GO" id="GO:0005254">
    <property type="term" value="F:chloride channel activity"/>
    <property type="evidence" value="ECO:0007669"/>
    <property type="project" value="UniProtKB-KW"/>
</dbReference>
<feature type="compositionally biased region" description="Polar residues" evidence="7">
    <location>
        <begin position="526"/>
        <end position="555"/>
    </location>
</feature>
<dbReference type="Pfam" id="PF01062">
    <property type="entry name" value="Bestrophin"/>
    <property type="match status" value="1"/>
</dbReference>
<reference evidence="9" key="1">
    <citation type="submission" date="2016-11" db="UniProtKB">
        <authorList>
            <consortium name="WormBaseParasite"/>
        </authorList>
    </citation>
    <scope>IDENTIFICATION</scope>
</reference>
<dbReference type="GO" id="GO:0034707">
    <property type="term" value="C:chloride channel complex"/>
    <property type="evidence" value="ECO:0007669"/>
    <property type="project" value="UniProtKB-KW"/>
</dbReference>
<evidence type="ECO:0000256" key="2">
    <source>
        <dbReference type="ARBA" id="ARBA00022692"/>
    </source>
</evidence>
<dbReference type="AlphaFoldDB" id="A0A1I7YWJ9"/>
<evidence type="ECO:0000256" key="7">
    <source>
        <dbReference type="SAM" id="MobiDB-lite"/>
    </source>
</evidence>
<feature type="transmembrane region" description="Helical" evidence="6">
    <location>
        <begin position="231"/>
        <end position="252"/>
    </location>
</feature>
<name>A0A1I7YWJ9_9BILA</name>
<keyword evidence="3 6" id="KW-1133">Transmembrane helix</keyword>
<feature type="region of interest" description="Disordered" evidence="7">
    <location>
        <begin position="427"/>
        <end position="501"/>
    </location>
</feature>
<protein>
    <recommendedName>
        <fullName evidence="6">Bestrophin homolog</fullName>
    </recommendedName>
</protein>
<organism evidence="8 9">
    <name type="scientific">Steinernema glaseri</name>
    <dbReference type="NCBI Taxonomy" id="37863"/>
    <lineage>
        <taxon>Eukaryota</taxon>
        <taxon>Metazoa</taxon>
        <taxon>Ecdysozoa</taxon>
        <taxon>Nematoda</taxon>
        <taxon>Chromadorea</taxon>
        <taxon>Rhabditida</taxon>
        <taxon>Tylenchina</taxon>
        <taxon>Panagrolaimomorpha</taxon>
        <taxon>Strongyloidoidea</taxon>
        <taxon>Steinernematidae</taxon>
        <taxon>Steinernema</taxon>
    </lineage>
</organism>
<evidence type="ECO:0000313" key="9">
    <source>
        <dbReference type="WBParaSite" id="L893_g20422.t1"/>
    </source>
</evidence>
<evidence type="ECO:0000256" key="3">
    <source>
        <dbReference type="ARBA" id="ARBA00022989"/>
    </source>
</evidence>
<evidence type="ECO:0000313" key="8">
    <source>
        <dbReference type="Proteomes" id="UP000095287"/>
    </source>
</evidence>
<keyword evidence="6" id="KW-0869">Chloride channel</keyword>
<evidence type="ECO:0000256" key="1">
    <source>
        <dbReference type="ARBA" id="ARBA00004370"/>
    </source>
</evidence>
<evidence type="ECO:0000256" key="4">
    <source>
        <dbReference type="ARBA" id="ARBA00023136"/>
    </source>
</evidence>